<keyword evidence="1" id="KW-1133">Transmembrane helix</keyword>
<feature type="transmembrane region" description="Helical" evidence="1">
    <location>
        <begin position="78"/>
        <end position="97"/>
    </location>
</feature>
<feature type="transmembrane region" description="Helical" evidence="1">
    <location>
        <begin position="165"/>
        <end position="186"/>
    </location>
</feature>
<protein>
    <submittedName>
        <fullName evidence="3">Major facilitator superfamily (MFS) profile domain-containing protein</fullName>
    </submittedName>
</protein>
<dbReference type="Gene3D" id="1.20.1250.20">
    <property type="entry name" value="MFS general substrate transporter like domains"/>
    <property type="match status" value="2"/>
</dbReference>
<keyword evidence="1" id="KW-0472">Membrane</keyword>
<dbReference type="GO" id="GO:0008028">
    <property type="term" value="F:monocarboxylic acid transmembrane transporter activity"/>
    <property type="evidence" value="ECO:0007669"/>
    <property type="project" value="TreeGrafter"/>
</dbReference>
<dbReference type="Proteomes" id="UP000887566">
    <property type="component" value="Unplaced"/>
</dbReference>
<dbReference type="InterPro" id="IPR011701">
    <property type="entry name" value="MFS"/>
</dbReference>
<organism evidence="2 3">
    <name type="scientific">Plectus sambesii</name>
    <dbReference type="NCBI Taxonomy" id="2011161"/>
    <lineage>
        <taxon>Eukaryota</taxon>
        <taxon>Metazoa</taxon>
        <taxon>Ecdysozoa</taxon>
        <taxon>Nematoda</taxon>
        <taxon>Chromadorea</taxon>
        <taxon>Plectida</taxon>
        <taxon>Plectina</taxon>
        <taxon>Plectoidea</taxon>
        <taxon>Plectidae</taxon>
        <taxon>Plectus</taxon>
    </lineage>
</organism>
<feature type="transmembrane region" description="Helical" evidence="1">
    <location>
        <begin position="414"/>
        <end position="434"/>
    </location>
</feature>
<evidence type="ECO:0000256" key="1">
    <source>
        <dbReference type="SAM" id="Phobius"/>
    </source>
</evidence>
<dbReference type="PANTHER" id="PTHR11360">
    <property type="entry name" value="MONOCARBOXYLATE TRANSPORTER"/>
    <property type="match status" value="1"/>
</dbReference>
<dbReference type="InterPro" id="IPR050327">
    <property type="entry name" value="Proton-linked_MCT"/>
</dbReference>
<keyword evidence="1" id="KW-0812">Transmembrane</keyword>
<dbReference type="Pfam" id="PF07690">
    <property type="entry name" value="MFS_1"/>
    <property type="match status" value="2"/>
</dbReference>
<dbReference type="SUPFAM" id="SSF103473">
    <property type="entry name" value="MFS general substrate transporter"/>
    <property type="match status" value="1"/>
</dbReference>
<proteinExistence type="predicted"/>
<evidence type="ECO:0000313" key="2">
    <source>
        <dbReference type="Proteomes" id="UP000887566"/>
    </source>
</evidence>
<accession>A0A914WJJ2</accession>
<feature type="transmembrane region" description="Helical" evidence="1">
    <location>
        <begin position="440"/>
        <end position="462"/>
    </location>
</feature>
<feature type="transmembrane region" description="Helical" evidence="1">
    <location>
        <begin position="139"/>
        <end position="159"/>
    </location>
</feature>
<dbReference type="AlphaFoldDB" id="A0A914WJJ2"/>
<feature type="transmembrane region" description="Helical" evidence="1">
    <location>
        <begin position="506"/>
        <end position="526"/>
    </location>
</feature>
<evidence type="ECO:0000313" key="3">
    <source>
        <dbReference type="WBParaSite" id="PSAMB.scaffold4358size14898.g24104.t1"/>
    </source>
</evidence>
<sequence>MEPPIDRGWAWLILGGAFLNQLVILAIGKSLGLVYVALIDRFDATASAASVMQALLGGIGLFVGPLVTAMADAFTCRIVVMSGALLLSAAALIASQSATLNGIVYPFGILGGIGVGMVVCPAPIIVARYFDKRRALANGLLYSAAGVASTLGPLIMSFLLQRYSINGVFMIVAGWVLHVLIGGALYRPLTSWASRRERKPLRSAEAFEQKRLSTIEEVSLEMSSSLVGSPGESAPALQQFETAREYPVDPEAEKSPPFLTARSQPMLSWRRDGSLDDDSADNECYVSALNLAAVSLQNIPAERNVEKLRKRKWNFRRIIHRLCHIRAKEGHYVPLLDVMILSHPPVALHALGSMMGTSSFFLITVTPAHCKEGLGFSPVQVGWLLTVLGASETAGRLFIAAAGDRAFFRPRRPMIASLFMFIGASSTFASPLATSVQWQAVYLLIAPFVTGAFMAVHVLLLVDLIGTKRLGSAFGLVLCLEGVAACGTPLAIGILRDMTGNYIASYYLIGVCFTVSAVAIGLIPLASRHYPVRFNEDAS</sequence>
<name>A0A914WJJ2_9BILA</name>
<reference evidence="3" key="1">
    <citation type="submission" date="2022-11" db="UniProtKB">
        <authorList>
            <consortium name="WormBaseParasite"/>
        </authorList>
    </citation>
    <scope>IDENTIFICATION</scope>
</reference>
<dbReference type="WBParaSite" id="PSAMB.scaffold4358size14898.g24104.t1">
    <property type="protein sequence ID" value="PSAMB.scaffold4358size14898.g24104.t1"/>
    <property type="gene ID" value="PSAMB.scaffold4358size14898.g24104"/>
</dbReference>
<feature type="transmembrane region" description="Helical" evidence="1">
    <location>
        <begin position="103"/>
        <end position="127"/>
    </location>
</feature>
<feature type="transmembrane region" description="Helical" evidence="1">
    <location>
        <begin position="50"/>
        <end position="71"/>
    </location>
</feature>
<dbReference type="PANTHER" id="PTHR11360:SF306">
    <property type="entry name" value="RE01051P"/>
    <property type="match status" value="1"/>
</dbReference>
<feature type="transmembrane region" description="Helical" evidence="1">
    <location>
        <begin position="474"/>
        <end position="494"/>
    </location>
</feature>
<keyword evidence="2" id="KW-1185">Reference proteome</keyword>
<feature type="transmembrane region" description="Helical" evidence="1">
    <location>
        <begin position="12"/>
        <end position="38"/>
    </location>
</feature>
<dbReference type="InterPro" id="IPR036259">
    <property type="entry name" value="MFS_trans_sf"/>
</dbReference>